<dbReference type="AlphaFoldDB" id="W1P5W5"/>
<dbReference type="Gramene" id="ERN02355">
    <property type="protein sequence ID" value="ERN02355"/>
    <property type="gene ID" value="AMTR_s00096p00054660"/>
</dbReference>
<dbReference type="Proteomes" id="UP000017836">
    <property type="component" value="Unassembled WGS sequence"/>
</dbReference>
<evidence type="ECO:0000313" key="2">
    <source>
        <dbReference type="Proteomes" id="UP000017836"/>
    </source>
</evidence>
<gene>
    <name evidence="1" type="ORF">AMTR_s00096p00054660</name>
</gene>
<name>W1P5W5_AMBTC</name>
<organism evidence="1 2">
    <name type="scientific">Amborella trichopoda</name>
    <dbReference type="NCBI Taxonomy" id="13333"/>
    <lineage>
        <taxon>Eukaryota</taxon>
        <taxon>Viridiplantae</taxon>
        <taxon>Streptophyta</taxon>
        <taxon>Embryophyta</taxon>
        <taxon>Tracheophyta</taxon>
        <taxon>Spermatophyta</taxon>
        <taxon>Magnoliopsida</taxon>
        <taxon>Amborellales</taxon>
        <taxon>Amborellaceae</taxon>
        <taxon>Amborella</taxon>
    </lineage>
</organism>
<evidence type="ECO:0000313" key="1">
    <source>
        <dbReference type="EMBL" id="ERN02355.1"/>
    </source>
</evidence>
<reference evidence="2" key="1">
    <citation type="journal article" date="2013" name="Science">
        <title>The Amborella genome and the evolution of flowering plants.</title>
        <authorList>
            <consortium name="Amborella Genome Project"/>
        </authorList>
    </citation>
    <scope>NUCLEOTIDE SEQUENCE [LARGE SCALE GENOMIC DNA]</scope>
</reference>
<keyword evidence="2" id="KW-1185">Reference proteome</keyword>
<sequence length="66" mass="7472">MWDSSGSGDVQHLMRVRSASTWMRFGVTVGVTKNVEASEIFADRDPKRPELPRLYEAKFLGCVLNQ</sequence>
<accession>W1P5W5</accession>
<dbReference type="HOGENOM" id="CLU_2834560_0_0_1"/>
<proteinExistence type="predicted"/>
<protein>
    <submittedName>
        <fullName evidence="1">Uncharacterized protein</fullName>
    </submittedName>
</protein>
<dbReference type="EMBL" id="KI394634">
    <property type="protein sequence ID" value="ERN02355.1"/>
    <property type="molecule type" value="Genomic_DNA"/>
</dbReference>